<evidence type="ECO:0000313" key="10">
    <source>
        <dbReference type="Proteomes" id="UP000446866"/>
    </source>
</evidence>
<comment type="similarity">
    <text evidence="7">Belongs to the binding-protein-dependent transport system permease family.</text>
</comment>
<dbReference type="Pfam" id="PF19300">
    <property type="entry name" value="BPD_transp_1_N"/>
    <property type="match status" value="1"/>
</dbReference>
<dbReference type="Pfam" id="PF00528">
    <property type="entry name" value="BPD_transp_1"/>
    <property type="match status" value="1"/>
</dbReference>
<evidence type="ECO:0000256" key="2">
    <source>
        <dbReference type="ARBA" id="ARBA00022448"/>
    </source>
</evidence>
<dbReference type="InterPro" id="IPR035906">
    <property type="entry name" value="MetI-like_sf"/>
</dbReference>
<dbReference type="GO" id="GO:0005886">
    <property type="term" value="C:plasma membrane"/>
    <property type="evidence" value="ECO:0007669"/>
    <property type="project" value="UniProtKB-SubCell"/>
</dbReference>
<comment type="caution">
    <text evidence="9">The sequence shown here is derived from an EMBL/GenBank/DDBJ whole genome shotgun (WGS) entry which is preliminary data.</text>
</comment>
<feature type="transmembrane region" description="Helical" evidence="7">
    <location>
        <begin position="170"/>
        <end position="189"/>
    </location>
</feature>
<keyword evidence="2 7" id="KW-0813">Transport</keyword>
<keyword evidence="4 7" id="KW-0812">Transmembrane</keyword>
<evidence type="ECO:0000256" key="7">
    <source>
        <dbReference type="RuleBase" id="RU363032"/>
    </source>
</evidence>
<dbReference type="Proteomes" id="UP000446866">
    <property type="component" value="Unassembled WGS sequence"/>
</dbReference>
<feature type="transmembrane region" description="Helical" evidence="7">
    <location>
        <begin position="227"/>
        <end position="253"/>
    </location>
</feature>
<dbReference type="CDD" id="cd06261">
    <property type="entry name" value="TM_PBP2"/>
    <property type="match status" value="1"/>
</dbReference>
<dbReference type="Gene3D" id="1.10.3720.10">
    <property type="entry name" value="MetI-like"/>
    <property type="match status" value="1"/>
</dbReference>
<protein>
    <submittedName>
        <fullName evidence="9">ABC transporter permease</fullName>
    </submittedName>
</protein>
<evidence type="ECO:0000256" key="5">
    <source>
        <dbReference type="ARBA" id="ARBA00022989"/>
    </source>
</evidence>
<evidence type="ECO:0000256" key="4">
    <source>
        <dbReference type="ARBA" id="ARBA00022692"/>
    </source>
</evidence>
<keyword evidence="6 7" id="KW-0472">Membrane</keyword>
<dbReference type="PROSITE" id="PS50928">
    <property type="entry name" value="ABC_TM1"/>
    <property type="match status" value="1"/>
</dbReference>
<dbReference type="AlphaFoldDB" id="A0A845QM81"/>
<feature type="transmembrane region" description="Helical" evidence="7">
    <location>
        <begin position="9"/>
        <end position="29"/>
    </location>
</feature>
<dbReference type="RefSeq" id="WP_160202559.1">
    <property type="nucleotide sequence ID" value="NZ_QXWK01000021.1"/>
</dbReference>
<dbReference type="PANTHER" id="PTHR43163:SF6">
    <property type="entry name" value="DIPEPTIDE TRANSPORT SYSTEM PERMEASE PROTEIN DPPB-RELATED"/>
    <property type="match status" value="1"/>
</dbReference>
<evidence type="ECO:0000256" key="6">
    <source>
        <dbReference type="ARBA" id="ARBA00023136"/>
    </source>
</evidence>
<evidence type="ECO:0000259" key="8">
    <source>
        <dbReference type="PROSITE" id="PS50928"/>
    </source>
</evidence>
<sequence length="310" mass="33962">MVKYILQRLGMMVIVVLGISFIVFTIMNLTPGNAAQLILGQSASPEQVAKLEAELGLNEPFFVRYFEYIVDMFQGEFGNSYQTKLPVFEEILSRFPTTLTLAAVAMFFATLIGVPVGVISAVRQYSFVDAVSTVAALIFASIPSFVLGLVLMLVFALNLHWLPATGLHDITGYILPAVTLSTGTMATLVRMTRSTMLEVLKQDYIRTARAKGAEEKSVILKHSLRNALLPIITVIGVDFGYLLAGTVVIESVFAISGIGSLLITSIRMKDTPVVMAAIMFVTIAYSLVNLLVDIIYAYIDPRIKSQYERA</sequence>
<feature type="transmembrane region" description="Helical" evidence="7">
    <location>
        <begin position="273"/>
        <end position="299"/>
    </location>
</feature>
<dbReference type="GO" id="GO:0055085">
    <property type="term" value="P:transmembrane transport"/>
    <property type="evidence" value="ECO:0007669"/>
    <property type="project" value="InterPro"/>
</dbReference>
<keyword evidence="10" id="KW-1185">Reference proteome</keyword>
<gene>
    <name evidence="9" type="ORF">D0435_11490</name>
</gene>
<reference evidence="9 10" key="1">
    <citation type="submission" date="2018-08" db="EMBL/GenBank/DDBJ databases">
        <title>Murine metabolic-syndrome-specific gut microbial biobank.</title>
        <authorList>
            <person name="Liu C."/>
        </authorList>
    </citation>
    <scope>NUCLEOTIDE SEQUENCE [LARGE SCALE GENOMIC DNA]</scope>
    <source>
        <strain evidence="9 10">28</strain>
    </source>
</reference>
<accession>A0A845QM81</accession>
<feature type="transmembrane region" description="Helical" evidence="7">
    <location>
        <begin position="134"/>
        <end position="158"/>
    </location>
</feature>
<dbReference type="InterPro" id="IPR000515">
    <property type="entry name" value="MetI-like"/>
</dbReference>
<feature type="domain" description="ABC transmembrane type-1" evidence="8">
    <location>
        <begin position="95"/>
        <end position="296"/>
    </location>
</feature>
<dbReference type="EMBL" id="QXWK01000021">
    <property type="protein sequence ID" value="NBH62275.1"/>
    <property type="molecule type" value="Genomic_DNA"/>
</dbReference>
<proteinExistence type="inferred from homology"/>
<keyword evidence="5 7" id="KW-1133">Transmembrane helix</keyword>
<feature type="transmembrane region" description="Helical" evidence="7">
    <location>
        <begin position="99"/>
        <end position="122"/>
    </location>
</feature>
<evidence type="ECO:0000313" key="9">
    <source>
        <dbReference type="EMBL" id="NBH62275.1"/>
    </source>
</evidence>
<evidence type="ECO:0000256" key="1">
    <source>
        <dbReference type="ARBA" id="ARBA00004651"/>
    </source>
</evidence>
<dbReference type="PANTHER" id="PTHR43163">
    <property type="entry name" value="DIPEPTIDE TRANSPORT SYSTEM PERMEASE PROTEIN DPPB-RELATED"/>
    <property type="match status" value="1"/>
</dbReference>
<keyword evidence="3" id="KW-1003">Cell membrane</keyword>
<organism evidence="9 10">
    <name type="scientific">Anaerotruncus colihominis</name>
    <dbReference type="NCBI Taxonomy" id="169435"/>
    <lineage>
        <taxon>Bacteria</taxon>
        <taxon>Bacillati</taxon>
        <taxon>Bacillota</taxon>
        <taxon>Clostridia</taxon>
        <taxon>Eubacteriales</taxon>
        <taxon>Oscillospiraceae</taxon>
        <taxon>Anaerotruncus</taxon>
    </lineage>
</organism>
<evidence type="ECO:0000256" key="3">
    <source>
        <dbReference type="ARBA" id="ARBA00022475"/>
    </source>
</evidence>
<name>A0A845QM81_9FIRM</name>
<dbReference type="InterPro" id="IPR045621">
    <property type="entry name" value="BPD_transp_1_N"/>
</dbReference>
<dbReference type="SUPFAM" id="SSF161098">
    <property type="entry name" value="MetI-like"/>
    <property type="match status" value="1"/>
</dbReference>
<comment type="subcellular location">
    <subcellularLocation>
        <location evidence="1 7">Cell membrane</location>
        <topology evidence="1 7">Multi-pass membrane protein</topology>
    </subcellularLocation>
</comment>